<dbReference type="PROSITE" id="PS50088">
    <property type="entry name" value="ANK_REPEAT"/>
    <property type="match status" value="3"/>
</dbReference>
<dbReference type="SUPFAM" id="SSF48403">
    <property type="entry name" value="Ankyrin repeat"/>
    <property type="match status" value="1"/>
</dbReference>
<dbReference type="InterPro" id="IPR036770">
    <property type="entry name" value="Ankyrin_rpt-contain_sf"/>
</dbReference>
<accession>A0ABP0P7Z9</accession>
<dbReference type="InterPro" id="IPR002110">
    <property type="entry name" value="Ankyrin_rpt"/>
</dbReference>
<protein>
    <submittedName>
        <fullName evidence="4">Serine/threonine-protein phosphatase 6 regulatory ankyrin repeat subunit C (PP6-ARS-C) (Serine/threonine-protein phosphatase 6 regulatory subunit ARS-C)</fullName>
    </submittedName>
</protein>
<dbReference type="Proteomes" id="UP001642464">
    <property type="component" value="Unassembled WGS sequence"/>
</dbReference>
<dbReference type="PANTHER" id="PTHR24180">
    <property type="entry name" value="CYCLIN-DEPENDENT KINASE INHIBITOR 2C-RELATED"/>
    <property type="match status" value="1"/>
</dbReference>
<evidence type="ECO:0000256" key="1">
    <source>
        <dbReference type="ARBA" id="ARBA00022737"/>
    </source>
</evidence>
<dbReference type="PROSITE" id="PS50297">
    <property type="entry name" value="ANK_REP_REGION"/>
    <property type="match status" value="3"/>
</dbReference>
<reference evidence="4 5" key="1">
    <citation type="submission" date="2024-02" db="EMBL/GenBank/DDBJ databases">
        <authorList>
            <person name="Chen Y."/>
            <person name="Shah S."/>
            <person name="Dougan E. K."/>
            <person name="Thang M."/>
            <person name="Chan C."/>
        </authorList>
    </citation>
    <scope>NUCLEOTIDE SEQUENCE [LARGE SCALE GENOMIC DNA]</scope>
</reference>
<comment type="caution">
    <text evidence="4">The sequence shown here is derived from an EMBL/GenBank/DDBJ whole genome shotgun (WGS) entry which is preliminary data.</text>
</comment>
<dbReference type="Pfam" id="PF12796">
    <property type="entry name" value="Ank_2"/>
    <property type="match status" value="1"/>
</dbReference>
<keyword evidence="5" id="KW-1185">Reference proteome</keyword>
<feature type="repeat" description="ANK" evidence="3">
    <location>
        <begin position="112"/>
        <end position="144"/>
    </location>
</feature>
<dbReference type="SMART" id="SM00248">
    <property type="entry name" value="ANK"/>
    <property type="match status" value="3"/>
</dbReference>
<proteinExistence type="predicted"/>
<keyword evidence="1" id="KW-0677">Repeat</keyword>
<evidence type="ECO:0000313" key="4">
    <source>
        <dbReference type="EMBL" id="CAK9072176.1"/>
    </source>
</evidence>
<sequence>FNPTSPAHSAQSKQSITGLCSEPMAHADQEAGAARAIRSDWDKEGLSALHRAARQGDAAEAQRLIEAGADVELQDQTRSRQRPLHYAAKEGHVAVLERLLAAKATLCAKDKRGYRPLHLAAEEGHVEVLERLLAAKATVEAENKYGRTPWQL</sequence>
<gene>
    <name evidence="4" type="ORF">SCF082_LOCUS35554</name>
</gene>
<dbReference type="PANTHER" id="PTHR24180:SF45">
    <property type="entry name" value="POLY [ADP-RIBOSE] POLYMERASE TANKYRASE"/>
    <property type="match status" value="1"/>
</dbReference>
<keyword evidence="2 3" id="KW-0040">ANK repeat</keyword>
<feature type="repeat" description="ANK" evidence="3">
    <location>
        <begin position="44"/>
        <end position="76"/>
    </location>
</feature>
<evidence type="ECO:0000256" key="3">
    <source>
        <dbReference type="PROSITE-ProRule" id="PRU00023"/>
    </source>
</evidence>
<evidence type="ECO:0000256" key="2">
    <source>
        <dbReference type="ARBA" id="ARBA00023043"/>
    </source>
</evidence>
<feature type="non-terminal residue" evidence="4">
    <location>
        <position position="152"/>
    </location>
</feature>
<name>A0ABP0P7Z9_9DINO</name>
<dbReference type="Gene3D" id="1.25.40.20">
    <property type="entry name" value="Ankyrin repeat-containing domain"/>
    <property type="match status" value="2"/>
</dbReference>
<feature type="repeat" description="ANK" evidence="3">
    <location>
        <begin position="79"/>
        <end position="111"/>
    </location>
</feature>
<evidence type="ECO:0000313" key="5">
    <source>
        <dbReference type="Proteomes" id="UP001642464"/>
    </source>
</evidence>
<dbReference type="InterPro" id="IPR051637">
    <property type="entry name" value="Ank_repeat_dom-contain_49"/>
</dbReference>
<dbReference type="EMBL" id="CAXAMM010034003">
    <property type="protein sequence ID" value="CAK9072176.1"/>
    <property type="molecule type" value="Genomic_DNA"/>
</dbReference>
<feature type="non-terminal residue" evidence="4">
    <location>
        <position position="1"/>
    </location>
</feature>
<organism evidence="4 5">
    <name type="scientific">Durusdinium trenchii</name>
    <dbReference type="NCBI Taxonomy" id="1381693"/>
    <lineage>
        <taxon>Eukaryota</taxon>
        <taxon>Sar</taxon>
        <taxon>Alveolata</taxon>
        <taxon>Dinophyceae</taxon>
        <taxon>Suessiales</taxon>
        <taxon>Symbiodiniaceae</taxon>
        <taxon>Durusdinium</taxon>
    </lineage>
</organism>
<dbReference type="Pfam" id="PF00023">
    <property type="entry name" value="Ank"/>
    <property type="match status" value="1"/>
</dbReference>